<reference evidence="1 2" key="1">
    <citation type="journal article" date="2018" name="Nat. Biotechnol.">
        <title>A standardized bacterial taxonomy based on genome phylogeny substantially revises the tree of life.</title>
        <authorList>
            <person name="Parks D.H."/>
            <person name="Chuvochina M."/>
            <person name="Waite D.W."/>
            <person name="Rinke C."/>
            <person name="Skarshewski A."/>
            <person name="Chaumeil P.A."/>
            <person name="Hugenholtz P."/>
        </authorList>
    </citation>
    <scope>NUCLEOTIDE SEQUENCE [LARGE SCALE GENOMIC DNA]</scope>
    <source>
        <strain evidence="1">UBA9049</strain>
    </source>
</reference>
<name>A0A3B8WDB7_MARNT</name>
<dbReference type="Proteomes" id="UP000261325">
    <property type="component" value="Unassembled WGS sequence"/>
</dbReference>
<accession>A0A3B8WDB7</accession>
<dbReference type="AlphaFoldDB" id="A0A3B8WDB7"/>
<sequence>MTQTDPAVTISPAPDTVRWLETPEQLDQWLDSLEPGMPVALDTEFER</sequence>
<gene>
    <name evidence="1" type="ORF">DCF82_05570</name>
</gene>
<dbReference type="EMBL" id="DLYI01000066">
    <property type="protein sequence ID" value="HAC27266.1"/>
    <property type="molecule type" value="Genomic_DNA"/>
</dbReference>
<proteinExistence type="predicted"/>
<organism evidence="1 2">
    <name type="scientific">Marinobacter nauticus</name>
    <name type="common">Marinobacter hydrocarbonoclasticus</name>
    <name type="synonym">Marinobacter aquaeolei</name>
    <dbReference type="NCBI Taxonomy" id="2743"/>
    <lineage>
        <taxon>Bacteria</taxon>
        <taxon>Pseudomonadati</taxon>
        <taxon>Pseudomonadota</taxon>
        <taxon>Gammaproteobacteria</taxon>
        <taxon>Pseudomonadales</taxon>
        <taxon>Marinobacteraceae</taxon>
        <taxon>Marinobacter</taxon>
    </lineage>
</organism>
<protein>
    <submittedName>
        <fullName evidence="1">Ribonuclease D</fullName>
    </submittedName>
</protein>
<evidence type="ECO:0000313" key="1">
    <source>
        <dbReference type="EMBL" id="HAC27266.1"/>
    </source>
</evidence>
<comment type="caution">
    <text evidence="1">The sequence shown here is derived from an EMBL/GenBank/DDBJ whole genome shotgun (WGS) entry which is preliminary data.</text>
</comment>
<evidence type="ECO:0000313" key="2">
    <source>
        <dbReference type="Proteomes" id="UP000261325"/>
    </source>
</evidence>
<feature type="non-terminal residue" evidence="1">
    <location>
        <position position="47"/>
    </location>
</feature>